<evidence type="ECO:0000313" key="15">
    <source>
        <dbReference type="EMBL" id="SFC00369.1"/>
    </source>
</evidence>
<keyword evidence="7" id="KW-1015">Disulfide bond</keyword>
<dbReference type="InterPro" id="IPR036249">
    <property type="entry name" value="Thioredoxin-like_sf"/>
</dbReference>
<evidence type="ECO:0000256" key="3">
    <source>
        <dbReference type="ARBA" id="ARBA00013017"/>
    </source>
</evidence>
<keyword evidence="16" id="KW-1185">Reference proteome</keyword>
<protein>
    <recommendedName>
        <fullName evidence="3">thioredoxin-dependent peroxiredoxin</fullName>
        <ecNumber evidence="3">1.11.1.24</ecNumber>
    </recommendedName>
    <alternativeName>
        <fullName evidence="9">Thioredoxin peroxidase</fullName>
    </alternativeName>
    <alternativeName>
        <fullName evidence="11">Thioredoxin-dependent peroxiredoxin Bcp</fullName>
    </alternativeName>
</protein>
<evidence type="ECO:0000256" key="2">
    <source>
        <dbReference type="ARBA" id="ARBA00011245"/>
    </source>
</evidence>
<dbReference type="Pfam" id="PF00578">
    <property type="entry name" value="AhpC-TSA"/>
    <property type="match status" value="1"/>
</dbReference>
<keyword evidence="4" id="KW-0575">Peroxidase</keyword>
<dbReference type="PANTHER" id="PTHR42801:SF4">
    <property type="entry name" value="AHPC_TSA FAMILY PROTEIN"/>
    <property type="match status" value="1"/>
</dbReference>
<dbReference type="PANTHER" id="PTHR42801">
    <property type="entry name" value="THIOREDOXIN-DEPENDENT PEROXIDE REDUCTASE"/>
    <property type="match status" value="1"/>
</dbReference>
<dbReference type="Proteomes" id="UP000199514">
    <property type="component" value="Unassembled WGS sequence"/>
</dbReference>
<evidence type="ECO:0000256" key="5">
    <source>
        <dbReference type="ARBA" id="ARBA00022862"/>
    </source>
</evidence>
<keyword evidence="8" id="KW-0676">Redox-active center</keyword>
<dbReference type="PROSITE" id="PS51352">
    <property type="entry name" value="THIOREDOXIN_2"/>
    <property type="match status" value="1"/>
</dbReference>
<dbReference type="InterPro" id="IPR050924">
    <property type="entry name" value="Peroxiredoxin_BCP/PrxQ"/>
</dbReference>
<evidence type="ECO:0000256" key="7">
    <source>
        <dbReference type="ARBA" id="ARBA00023157"/>
    </source>
</evidence>
<dbReference type="AlphaFoldDB" id="A0A1I1FLH1"/>
<sequence length="148" mass="16882">MPLSINEQAPDFSLPTSDGQIFSLSAIKGKPCILYFYPKDFSRVCSAEACEFRDNFAELRGLDVAVYGISRDDVATHARFRKAHQLPFELLADTDGKVAEAYKALVPIIKLTRRITYLLDSEHKIVAVYENMFNARNHIQRMLTKMQH</sequence>
<evidence type="ECO:0000259" key="14">
    <source>
        <dbReference type="PROSITE" id="PS51352"/>
    </source>
</evidence>
<organism evidence="15 16">
    <name type="scientific">Flexibacter flexilis DSM 6793</name>
    <dbReference type="NCBI Taxonomy" id="927664"/>
    <lineage>
        <taxon>Bacteria</taxon>
        <taxon>Pseudomonadati</taxon>
        <taxon>Bacteroidota</taxon>
        <taxon>Cytophagia</taxon>
        <taxon>Cytophagales</taxon>
        <taxon>Flexibacteraceae</taxon>
        <taxon>Flexibacter</taxon>
    </lineage>
</organism>
<dbReference type="OrthoDB" id="9812811at2"/>
<evidence type="ECO:0000313" key="16">
    <source>
        <dbReference type="Proteomes" id="UP000199514"/>
    </source>
</evidence>
<feature type="domain" description="Thioredoxin" evidence="14">
    <location>
        <begin position="3"/>
        <end position="120"/>
    </location>
</feature>
<feature type="active site" description="Cysteine sulfenic acid (-SOH) intermediate; for peroxidase activity" evidence="13">
    <location>
        <position position="45"/>
    </location>
</feature>
<comment type="similarity">
    <text evidence="10">Belongs to the peroxiredoxin family. BCP/PrxQ subfamily.</text>
</comment>
<name>A0A1I1FLH1_9BACT</name>
<dbReference type="InterPro" id="IPR024706">
    <property type="entry name" value="Peroxiredoxin_AhpC-typ"/>
</dbReference>
<dbReference type="STRING" id="927664.SAMN05421780_102244"/>
<dbReference type="PIRSF" id="PIRSF000239">
    <property type="entry name" value="AHPC"/>
    <property type="match status" value="1"/>
</dbReference>
<dbReference type="RefSeq" id="WP_091508591.1">
    <property type="nucleotide sequence ID" value="NZ_FOLE01000002.1"/>
</dbReference>
<dbReference type="GO" id="GO:0045454">
    <property type="term" value="P:cell redox homeostasis"/>
    <property type="evidence" value="ECO:0007669"/>
    <property type="project" value="TreeGrafter"/>
</dbReference>
<evidence type="ECO:0000256" key="1">
    <source>
        <dbReference type="ARBA" id="ARBA00003330"/>
    </source>
</evidence>
<dbReference type="EC" id="1.11.1.24" evidence="3"/>
<dbReference type="FunFam" id="3.40.30.10:FF:000007">
    <property type="entry name" value="Thioredoxin-dependent thiol peroxidase"/>
    <property type="match status" value="1"/>
</dbReference>
<dbReference type="GO" id="GO:0005737">
    <property type="term" value="C:cytoplasm"/>
    <property type="evidence" value="ECO:0007669"/>
    <property type="project" value="TreeGrafter"/>
</dbReference>
<accession>A0A1I1FLH1</accession>
<evidence type="ECO:0000256" key="13">
    <source>
        <dbReference type="PIRSR" id="PIRSR000239-1"/>
    </source>
</evidence>
<evidence type="ECO:0000256" key="10">
    <source>
        <dbReference type="ARBA" id="ARBA00038489"/>
    </source>
</evidence>
<proteinExistence type="inferred from homology"/>
<dbReference type="InterPro" id="IPR013766">
    <property type="entry name" value="Thioredoxin_domain"/>
</dbReference>
<keyword evidence="6" id="KW-0560">Oxidoreductase</keyword>
<comment type="catalytic activity">
    <reaction evidence="12">
        <text>a hydroperoxide + [thioredoxin]-dithiol = an alcohol + [thioredoxin]-disulfide + H2O</text>
        <dbReference type="Rhea" id="RHEA:62620"/>
        <dbReference type="Rhea" id="RHEA-COMP:10698"/>
        <dbReference type="Rhea" id="RHEA-COMP:10700"/>
        <dbReference type="ChEBI" id="CHEBI:15377"/>
        <dbReference type="ChEBI" id="CHEBI:29950"/>
        <dbReference type="ChEBI" id="CHEBI:30879"/>
        <dbReference type="ChEBI" id="CHEBI:35924"/>
        <dbReference type="ChEBI" id="CHEBI:50058"/>
        <dbReference type="EC" id="1.11.1.24"/>
    </reaction>
</comment>
<comment type="subunit">
    <text evidence="2">Monomer.</text>
</comment>
<reference evidence="15 16" key="1">
    <citation type="submission" date="2016-10" db="EMBL/GenBank/DDBJ databases">
        <authorList>
            <person name="de Groot N.N."/>
        </authorList>
    </citation>
    <scope>NUCLEOTIDE SEQUENCE [LARGE SCALE GENOMIC DNA]</scope>
    <source>
        <strain evidence="15 16">DSM 6793</strain>
    </source>
</reference>
<dbReference type="SUPFAM" id="SSF52833">
    <property type="entry name" value="Thioredoxin-like"/>
    <property type="match status" value="1"/>
</dbReference>
<dbReference type="GO" id="GO:0034599">
    <property type="term" value="P:cellular response to oxidative stress"/>
    <property type="evidence" value="ECO:0007669"/>
    <property type="project" value="TreeGrafter"/>
</dbReference>
<dbReference type="InterPro" id="IPR000866">
    <property type="entry name" value="AhpC/TSA"/>
</dbReference>
<evidence type="ECO:0000256" key="4">
    <source>
        <dbReference type="ARBA" id="ARBA00022559"/>
    </source>
</evidence>
<keyword evidence="5" id="KW-0049">Antioxidant</keyword>
<dbReference type="GO" id="GO:0008379">
    <property type="term" value="F:thioredoxin peroxidase activity"/>
    <property type="evidence" value="ECO:0007669"/>
    <property type="project" value="TreeGrafter"/>
</dbReference>
<evidence type="ECO:0000256" key="11">
    <source>
        <dbReference type="ARBA" id="ARBA00042639"/>
    </source>
</evidence>
<evidence type="ECO:0000256" key="12">
    <source>
        <dbReference type="ARBA" id="ARBA00049091"/>
    </source>
</evidence>
<dbReference type="CDD" id="cd03017">
    <property type="entry name" value="PRX_BCP"/>
    <property type="match status" value="1"/>
</dbReference>
<comment type="function">
    <text evidence="1">Thiol-specific peroxidase that catalyzes the reduction of hydrogen peroxide and organic hydroperoxides to water and alcohols, respectively. Plays a role in cell protection against oxidative stress by detoxifying peroxides and as sensor of hydrogen peroxide-mediated signaling events.</text>
</comment>
<evidence type="ECO:0000256" key="8">
    <source>
        <dbReference type="ARBA" id="ARBA00023284"/>
    </source>
</evidence>
<dbReference type="EMBL" id="FOLE01000002">
    <property type="protein sequence ID" value="SFC00369.1"/>
    <property type="molecule type" value="Genomic_DNA"/>
</dbReference>
<evidence type="ECO:0000256" key="9">
    <source>
        <dbReference type="ARBA" id="ARBA00032824"/>
    </source>
</evidence>
<gene>
    <name evidence="15" type="ORF">SAMN05421780_102244</name>
</gene>
<dbReference type="Gene3D" id="3.40.30.10">
    <property type="entry name" value="Glutaredoxin"/>
    <property type="match status" value="1"/>
</dbReference>
<evidence type="ECO:0000256" key="6">
    <source>
        <dbReference type="ARBA" id="ARBA00023002"/>
    </source>
</evidence>